<proteinExistence type="inferred from homology"/>
<dbReference type="InterPro" id="IPR012907">
    <property type="entry name" value="Peptidase_S11_C"/>
</dbReference>
<evidence type="ECO:0000256" key="13">
    <source>
        <dbReference type="RuleBase" id="RU004016"/>
    </source>
</evidence>
<evidence type="ECO:0000256" key="10">
    <source>
        <dbReference type="ARBA" id="ARBA00022984"/>
    </source>
</evidence>
<keyword evidence="8" id="KW-0378">Hydrolase</keyword>
<dbReference type="Pfam" id="PF00768">
    <property type="entry name" value="Peptidase_S11"/>
    <property type="match status" value="1"/>
</dbReference>
<evidence type="ECO:0000256" key="7">
    <source>
        <dbReference type="ARBA" id="ARBA00022729"/>
    </source>
</evidence>
<keyword evidence="9" id="KW-0133">Cell shape</keyword>
<accession>A0ABY4JPZ6</accession>
<keyword evidence="10" id="KW-0573">Peptidoglycan synthesis</keyword>
<evidence type="ECO:0000256" key="6">
    <source>
        <dbReference type="ARBA" id="ARBA00022670"/>
    </source>
</evidence>
<sequence length="384" mass="42967">MRKMKKWLVLGIIGLFLIGIMIPTNNVKAFGGVSARNAVLMDQKTGRILYGKAMHDPERIASITKIMTAILAVESGKMQNTITISSRAVQTEGSSIYLKPGQKIKLEDLVYGLMLRSGNDAANAIAEAVGGSIEGFVYMMNEKAKEIGMSNTYFSNPSGLDQQGKEHYSSAYDMALLTRYAMENPKYAKIAGTKVHRAPNTAESWDYVWKNKNKLLTFMYKYSTGGKTGFTKKAKRTLVSTASKNGMDLIVVTLNDGQDWQDHMSLFEYGFSNYPLTKVLSKGGIKEVTNKKYKGHVYMKNDFSYPLDKKERDQVRITFEMQKPTKQKIANDAIVGKAIIELEGEQIGFRNIFYSESKVKVFTKEIIQNGKQVLLNLMGEHSDG</sequence>
<feature type="domain" description="Peptidase S11 D-Ala-D-Ala carboxypeptidase A C-terminal" evidence="15">
    <location>
        <begin position="276"/>
        <end position="356"/>
    </location>
</feature>
<comment type="function">
    <text evidence="1">Removes C-terminal D-alanyl residues from sugar-peptide cell wall precursors.</text>
</comment>
<dbReference type="GO" id="GO:0004180">
    <property type="term" value="F:carboxypeptidase activity"/>
    <property type="evidence" value="ECO:0007669"/>
    <property type="project" value="UniProtKB-KW"/>
</dbReference>
<evidence type="ECO:0000259" key="15">
    <source>
        <dbReference type="Pfam" id="PF07943"/>
    </source>
</evidence>
<comment type="pathway">
    <text evidence="2">Cell wall biogenesis; peptidoglycan biosynthesis.</text>
</comment>
<protein>
    <recommendedName>
        <fullName evidence="4">serine-type D-Ala-D-Ala carboxypeptidase</fullName>
        <ecNumber evidence="4">3.4.16.4</ecNumber>
    </recommendedName>
</protein>
<keyword evidence="7" id="KW-0732">Signal</keyword>
<keyword evidence="5 16" id="KW-0121">Carboxypeptidase</keyword>
<organism evidence="16 17">
    <name type="scientific">Gottfriedia acidiceleris</name>
    <dbReference type="NCBI Taxonomy" id="371036"/>
    <lineage>
        <taxon>Bacteria</taxon>
        <taxon>Bacillati</taxon>
        <taxon>Bacillota</taxon>
        <taxon>Bacilli</taxon>
        <taxon>Bacillales</taxon>
        <taxon>Bacillaceae</taxon>
        <taxon>Gottfriedia</taxon>
    </lineage>
</organism>
<dbReference type="SUPFAM" id="SSF56601">
    <property type="entry name" value="beta-lactamase/transpeptidase-like"/>
    <property type="match status" value="1"/>
</dbReference>
<evidence type="ECO:0000313" key="17">
    <source>
        <dbReference type="Proteomes" id="UP000830639"/>
    </source>
</evidence>
<keyword evidence="11" id="KW-0961">Cell wall biogenesis/degradation</keyword>
<reference evidence="16 17" key="1">
    <citation type="submission" date="2022-04" db="EMBL/GenBank/DDBJ databases">
        <title>Mechanism of arsenic methylation and mitigation arsenic toxicity by Bacillus sp. LH14 from an Arsenic-Contaminated Paddy Soil.</title>
        <authorList>
            <person name="Wang D."/>
        </authorList>
    </citation>
    <scope>NUCLEOTIDE SEQUENCE [LARGE SCALE GENOMIC DNA]</scope>
    <source>
        <strain evidence="16 17">LH14</strain>
    </source>
</reference>
<feature type="domain" description="Peptidase S11 D-alanyl-D-alanine carboxypeptidase A N-terminal" evidence="14">
    <location>
        <begin position="32"/>
        <end position="256"/>
    </location>
</feature>
<evidence type="ECO:0000256" key="11">
    <source>
        <dbReference type="ARBA" id="ARBA00023316"/>
    </source>
</evidence>
<dbReference type="PANTHER" id="PTHR21581:SF33">
    <property type="entry name" value="D-ALANYL-D-ALANINE CARBOXYPEPTIDASE DACB"/>
    <property type="match status" value="1"/>
</dbReference>
<dbReference type="EMBL" id="CP096034">
    <property type="protein sequence ID" value="UPM55918.1"/>
    <property type="molecule type" value="Genomic_DNA"/>
</dbReference>
<dbReference type="InterPro" id="IPR015956">
    <property type="entry name" value="Peniciliin-bd_prot_C_sf"/>
</dbReference>
<dbReference type="SUPFAM" id="SSF69189">
    <property type="entry name" value="Penicillin-binding protein associated domain"/>
    <property type="match status" value="1"/>
</dbReference>
<dbReference type="InterPro" id="IPR012338">
    <property type="entry name" value="Beta-lactam/transpept-like"/>
</dbReference>
<evidence type="ECO:0000256" key="3">
    <source>
        <dbReference type="ARBA" id="ARBA00007164"/>
    </source>
</evidence>
<keyword evidence="6" id="KW-0645">Protease</keyword>
<dbReference type="Gene3D" id="3.40.710.10">
    <property type="entry name" value="DD-peptidase/beta-lactamase superfamily"/>
    <property type="match status" value="1"/>
</dbReference>
<evidence type="ECO:0000256" key="4">
    <source>
        <dbReference type="ARBA" id="ARBA00012448"/>
    </source>
</evidence>
<gene>
    <name evidence="16" type="ORF">MY490_08830</name>
</gene>
<evidence type="ECO:0000256" key="9">
    <source>
        <dbReference type="ARBA" id="ARBA00022960"/>
    </source>
</evidence>
<evidence type="ECO:0000259" key="14">
    <source>
        <dbReference type="Pfam" id="PF00768"/>
    </source>
</evidence>
<dbReference type="Proteomes" id="UP000830639">
    <property type="component" value="Chromosome"/>
</dbReference>
<keyword evidence="17" id="KW-1185">Reference proteome</keyword>
<evidence type="ECO:0000256" key="8">
    <source>
        <dbReference type="ARBA" id="ARBA00022801"/>
    </source>
</evidence>
<dbReference type="Pfam" id="PF07943">
    <property type="entry name" value="PBP5_C"/>
    <property type="match status" value="1"/>
</dbReference>
<name>A0ABY4JPZ6_9BACI</name>
<evidence type="ECO:0000256" key="2">
    <source>
        <dbReference type="ARBA" id="ARBA00004752"/>
    </source>
</evidence>
<evidence type="ECO:0000256" key="1">
    <source>
        <dbReference type="ARBA" id="ARBA00003217"/>
    </source>
</evidence>
<comment type="catalytic activity">
    <reaction evidence="12">
        <text>Preferential cleavage: (Ac)2-L-Lys-D-Ala-|-D-Ala. Also transpeptidation of peptidyl-alanyl moieties that are N-acyl substituents of D-alanine.</text>
        <dbReference type="EC" id="3.4.16.4"/>
    </reaction>
</comment>
<evidence type="ECO:0000256" key="5">
    <source>
        <dbReference type="ARBA" id="ARBA00022645"/>
    </source>
</evidence>
<dbReference type="PANTHER" id="PTHR21581">
    <property type="entry name" value="D-ALANYL-D-ALANINE CARBOXYPEPTIDASE"/>
    <property type="match status" value="1"/>
</dbReference>
<dbReference type="EC" id="3.4.16.4" evidence="4"/>
<dbReference type="InterPro" id="IPR001967">
    <property type="entry name" value="Peptidase_S11_N"/>
</dbReference>
<dbReference type="PRINTS" id="PR00725">
    <property type="entry name" value="DADACBPTASE1"/>
</dbReference>
<dbReference type="InterPro" id="IPR018044">
    <property type="entry name" value="Peptidase_S11"/>
</dbReference>
<comment type="similarity">
    <text evidence="3 13">Belongs to the peptidase S11 family.</text>
</comment>
<dbReference type="Gene3D" id="2.30.140.30">
    <property type="match status" value="1"/>
</dbReference>
<evidence type="ECO:0000256" key="12">
    <source>
        <dbReference type="ARBA" id="ARBA00034000"/>
    </source>
</evidence>
<evidence type="ECO:0000313" key="16">
    <source>
        <dbReference type="EMBL" id="UPM55918.1"/>
    </source>
</evidence>